<gene>
    <name evidence="1" type="ORF">OSB1V03_LOCUS1805</name>
</gene>
<dbReference type="EMBL" id="OC855147">
    <property type="protein sequence ID" value="CAD7621333.1"/>
    <property type="molecule type" value="Genomic_DNA"/>
</dbReference>
<organism evidence="1">
    <name type="scientific">Medioppia subpectinata</name>
    <dbReference type="NCBI Taxonomy" id="1979941"/>
    <lineage>
        <taxon>Eukaryota</taxon>
        <taxon>Metazoa</taxon>
        <taxon>Ecdysozoa</taxon>
        <taxon>Arthropoda</taxon>
        <taxon>Chelicerata</taxon>
        <taxon>Arachnida</taxon>
        <taxon>Acari</taxon>
        <taxon>Acariformes</taxon>
        <taxon>Sarcoptiformes</taxon>
        <taxon>Oribatida</taxon>
        <taxon>Brachypylina</taxon>
        <taxon>Oppioidea</taxon>
        <taxon>Oppiidae</taxon>
        <taxon>Medioppia</taxon>
    </lineage>
</organism>
<evidence type="ECO:0000313" key="2">
    <source>
        <dbReference type="Proteomes" id="UP000759131"/>
    </source>
</evidence>
<dbReference type="AlphaFoldDB" id="A0A7R9PUH2"/>
<dbReference type="Proteomes" id="UP000759131">
    <property type="component" value="Unassembled WGS sequence"/>
</dbReference>
<accession>A0A7R9PUH2</accession>
<dbReference type="EMBL" id="CAJPIZ010000572">
    <property type="protein sequence ID" value="CAG2101763.1"/>
    <property type="molecule type" value="Genomic_DNA"/>
</dbReference>
<protein>
    <submittedName>
        <fullName evidence="1">Uncharacterized protein</fullName>
    </submittedName>
</protein>
<reference evidence="1" key="1">
    <citation type="submission" date="2020-11" db="EMBL/GenBank/DDBJ databases">
        <authorList>
            <person name="Tran Van P."/>
        </authorList>
    </citation>
    <scope>NUCLEOTIDE SEQUENCE</scope>
</reference>
<sequence>MGRAIPIFVNSDSRETDMVFVDTPITQTIASFTGLTPRIRLEPMITILSSVYPIIQNDSFGSSCLYYQNKSGTKSEIDLLKRGLNNTPEDILSNAPNLFSQKKTLRVQIVFNKTHVFIASQTHVKMIENAISLTTTKVTHISQEKYLEYFVGFVYSKYLDPFVAQKYDDIVYSALETGIYQKWADDIVEVASHIYGSNEEPIVITESDNKFVIKLWDRVVSGFPVDNPCLALFAGIQIEVRVNECRVVSRLNKCNGFSIDGSRYI</sequence>
<dbReference type="OrthoDB" id="10521460at2759"/>
<name>A0A7R9PUH2_9ACAR</name>
<keyword evidence="2" id="KW-1185">Reference proteome</keyword>
<evidence type="ECO:0000313" key="1">
    <source>
        <dbReference type="EMBL" id="CAD7621333.1"/>
    </source>
</evidence>
<proteinExistence type="predicted"/>